<dbReference type="GO" id="GO:0046872">
    <property type="term" value="F:metal ion binding"/>
    <property type="evidence" value="ECO:0007669"/>
    <property type="project" value="UniProtKB-KW"/>
</dbReference>
<evidence type="ECO:0000259" key="9">
    <source>
        <dbReference type="PROSITE" id="PS51405"/>
    </source>
</evidence>
<comment type="cofactor">
    <cofactor evidence="1">
        <name>heme b</name>
        <dbReference type="ChEBI" id="CHEBI:60344"/>
    </cofactor>
</comment>
<keyword evidence="6" id="KW-0408">Iron</keyword>
<feature type="signal peptide" evidence="8">
    <location>
        <begin position="1"/>
        <end position="16"/>
    </location>
</feature>
<evidence type="ECO:0000256" key="1">
    <source>
        <dbReference type="ARBA" id="ARBA00001970"/>
    </source>
</evidence>
<name>A0A2I7VT68_9PEZI</name>
<organism evidence="10">
    <name type="scientific">Coniochaeta hoffmannii</name>
    <dbReference type="NCBI Taxonomy" id="91930"/>
    <lineage>
        <taxon>Eukaryota</taxon>
        <taxon>Fungi</taxon>
        <taxon>Dikarya</taxon>
        <taxon>Ascomycota</taxon>
        <taxon>Pezizomycotina</taxon>
        <taxon>Sordariomycetes</taxon>
        <taxon>Sordariomycetidae</taxon>
        <taxon>Coniochaetales</taxon>
        <taxon>Coniochaetaceae</taxon>
        <taxon>Coniochaeta</taxon>
    </lineage>
</organism>
<evidence type="ECO:0000256" key="2">
    <source>
        <dbReference type="ARBA" id="ARBA00022559"/>
    </source>
</evidence>
<evidence type="ECO:0000256" key="4">
    <source>
        <dbReference type="ARBA" id="ARBA00022723"/>
    </source>
</evidence>
<evidence type="ECO:0000256" key="7">
    <source>
        <dbReference type="ARBA" id="ARBA00025795"/>
    </source>
</evidence>
<dbReference type="Pfam" id="PF01328">
    <property type="entry name" value="Peroxidase_2"/>
    <property type="match status" value="1"/>
</dbReference>
<proteinExistence type="inferred from homology"/>
<evidence type="ECO:0000256" key="6">
    <source>
        <dbReference type="ARBA" id="ARBA00023004"/>
    </source>
</evidence>
<keyword evidence="3" id="KW-0349">Heme</keyword>
<protein>
    <submittedName>
        <fullName evidence="10">Heme-thiolate peroxidase</fullName>
    </submittedName>
</protein>
<dbReference type="PROSITE" id="PS51405">
    <property type="entry name" value="HEME_HALOPEROXIDASE"/>
    <property type="match status" value="1"/>
</dbReference>
<evidence type="ECO:0000256" key="3">
    <source>
        <dbReference type="ARBA" id="ARBA00022617"/>
    </source>
</evidence>
<dbReference type="InterPro" id="IPR036851">
    <property type="entry name" value="Chloroperoxidase-like_sf"/>
</dbReference>
<evidence type="ECO:0000313" key="10">
    <source>
        <dbReference type="EMBL" id="AUS45850.1"/>
    </source>
</evidence>
<dbReference type="GO" id="GO:0004601">
    <property type="term" value="F:peroxidase activity"/>
    <property type="evidence" value="ECO:0007669"/>
    <property type="project" value="UniProtKB-KW"/>
</dbReference>
<dbReference type="EMBL" id="MG550064">
    <property type="protein sequence ID" value="AUS45850.1"/>
    <property type="molecule type" value="Genomic_DNA"/>
</dbReference>
<feature type="chain" id="PRO_5014324060" evidence="8">
    <location>
        <begin position="17"/>
        <end position="440"/>
    </location>
</feature>
<keyword evidence="4" id="KW-0479">Metal-binding</keyword>
<comment type="similarity">
    <text evidence="7">Belongs to the chloroperoxidase family.</text>
</comment>
<dbReference type="Gene3D" id="1.10.489.10">
    <property type="entry name" value="Chloroperoxidase-like"/>
    <property type="match status" value="1"/>
</dbReference>
<feature type="domain" description="Heme haloperoxidase family profile" evidence="9">
    <location>
        <begin position="112"/>
        <end position="348"/>
    </location>
</feature>
<dbReference type="PANTHER" id="PTHR33577:SF15">
    <property type="entry name" value="HEME HALOPEROXIDASE FAMILY PROFILE DOMAIN-CONTAINING PROTEIN"/>
    <property type="match status" value="1"/>
</dbReference>
<dbReference type="PANTHER" id="PTHR33577">
    <property type="entry name" value="STERIGMATOCYSTIN BIOSYNTHESIS PEROXIDASE STCC-RELATED"/>
    <property type="match status" value="1"/>
</dbReference>
<sequence>MKFLVALICLPLWVTAFPFLDRTSESSNPAFRRHVKRQQVSLEINFAREKRELKLDRVAAISQADLLPVRSTLITKMPSPSAMNSISPYNSAVGGIPGKGTGGYQVPAPGDEAHQYIAPTDQDIRGPCPGLNALANHGFIARDGITNYAELVDALQNVYNAGWDLANFLAVFSIFIADGDIYTRKLSIGCDATTRTSINPVLTGSEPGLDGHNKFEADSSLTRNDYFLAGGDNFNFNGTLFGMMTATTGGIFDLAGLGKYRFDRYQQSRRENPEFFFGPLGIFQHGAASFIYELFPSGNEGYVPNLENTATFFGAEKQDDGAWSHVPERIPENWINRVTPYTLPDTVAQIFAMYTPYPVGFGGNVNGAFVGIDFPPYIQGGNLTGATPAGYTCLLYQFISVVTPSSFNSVTTPTVEAVQFFLNALGVDDFTNLGCSIPLT</sequence>
<keyword evidence="5" id="KW-0560">Oxidoreductase</keyword>
<keyword evidence="2 10" id="KW-0575">Peroxidase</keyword>
<dbReference type="SUPFAM" id="SSF47571">
    <property type="entry name" value="Cloroperoxidase"/>
    <property type="match status" value="1"/>
</dbReference>
<evidence type="ECO:0000256" key="5">
    <source>
        <dbReference type="ARBA" id="ARBA00023002"/>
    </source>
</evidence>
<dbReference type="InterPro" id="IPR000028">
    <property type="entry name" value="Chloroperoxidase"/>
</dbReference>
<reference evidence="10" key="1">
    <citation type="submission" date="2017-11" db="EMBL/GenBank/DDBJ databases">
        <title>Draft genome sequence of the sordariomycete Lecythophora hoffmannii CBS 245.38.</title>
        <authorList>
            <person name="Leonhardt S."/>
            <person name="Buettner E."/>
            <person name="Gebauer A.M."/>
            <person name="Hofrichter M."/>
            <person name="Kellner H."/>
        </authorList>
    </citation>
    <scope>NUCLEOTIDE SEQUENCE</scope>
    <source>
        <strain evidence="10">CBS 245.38</strain>
    </source>
</reference>
<dbReference type="AlphaFoldDB" id="A0A2I7VT68"/>
<evidence type="ECO:0000256" key="8">
    <source>
        <dbReference type="SAM" id="SignalP"/>
    </source>
</evidence>
<keyword evidence="8" id="KW-0732">Signal</keyword>
<accession>A0A2I7VT68</accession>